<evidence type="ECO:0000313" key="1">
    <source>
        <dbReference type="EMBL" id="MFC7451287.1"/>
    </source>
</evidence>
<proteinExistence type="predicted"/>
<protein>
    <submittedName>
        <fullName evidence="1">Uncharacterized protein</fullName>
    </submittedName>
</protein>
<dbReference type="Proteomes" id="UP001596484">
    <property type="component" value="Unassembled WGS sequence"/>
</dbReference>
<name>A0ABW2S590_9NOCA</name>
<dbReference type="RefSeq" id="WP_378409361.1">
    <property type="nucleotide sequence ID" value="NZ_JBHTCS010000030.1"/>
</dbReference>
<keyword evidence="2" id="KW-1185">Reference proteome</keyword>
<dbReference type="EMBL" id="JBHTCS010000030">
    <property type="protein sequence ID" value="MFC7451287.1"/>
    <property type="molecule type" value="Genomic_DNA"/>
</dbReference>
<gene>
    <name evidence="1" type="ORF">ACFQS9_25655</name>
</gene>
<reference evidence="2" key="1">
    <citation type="journal article" date="2019" name="Int. J. Syst. Evol. Microbiol.">
        <title>The Global Catalogue of Microorganisms (GCM) 10K type strain sequencing project: providing services to taxonomists for standard genome sequencing and annotation.</title>
        <authorList>
            <consortium name="The Broad Institute Genomics Platform"/>
            <consortium name="The Broad Institute Genome Sequencing Center for Infectious Disease"/>
            <person name="Wu L."/>
            <person name="Ma J."/>
        </authorList>
    </citation>
    <scope>NUCLEOTIDE SEQUENCE [LARGE SCALE GENOMIC DNA]</scope>
    <source>
        <strain evidence="2">ICMP 19430</strain>
    </source>
</reference>
<evidence type="ECO:0000313" key="2">
    <source>
        <dbReference type="Proteomes" id="UP001596484"/>
    </source>
</evidence>
<sequence>MTTRRKLSAAALLTRQINSTNRKPDAVQGGLAQAVARRLEERNIATVPGLPDDQSEQEWYDLAIESHRRHEEFLTEREAKHQAEQHAVLSTPDLIRSALAGAARHRSSTMPLNGTRVLHAALAGGGGTINSTRP</sequence>
<comment type="caution">
    <text evidence="1">The sequence shown here is derived from an EMBL/GenBank/DDBJ whole genome shotgun (WGS) entry which is preliminary data.</text>
</comment>
<organism evidence="1 2">
    <name type="scientific">Rhodococcus daqingensis</name>
    <dbReference type="NCBI Taxonomy" id="2479363"/>
    <lineage>
        <taxon>Bacteria</taxon>
        <taxon>Bacillati</taxon>
        <taxon>Actinomycetota</taxon>
        <taxon>Actinomycetes</taxon>
        <taxon>Mycobacteriales</taxon>
        <taxon>Nocardiaceae</taxon>
        <taxon>Rhodococcus</taxon>
    </lineage>
</organism>
<accession>A0ABW2S590</accession>